<proteinExistence type="predicted"/>
<accession>A0ACB8C1X5</accession>
<name>A0ACB8C1X5_9AGAM</name>
<evidence type="ECO:0000313" key="2">
    <source>
        <dbReference type="Proteomes" id="UP000790709"/>
    </source>
</evidence>
<organism evidence="1 2">
    <name type="scientific">Leucogyrophana mollusca</name>
    <dbReference type="NCBI Taxonomy" id="85980"/>
    <lineage>
        <taxon>Eukaryota</taxon>
        <taxon>Fungi</taxon>
        <taxon>Dikarya</taxon>
        <taxon>Basidiomycota</taxon>
        <taxon>Agaricomycotina</taxon>
        <taxon>Agaricomycetes</taxon>
        <taxon>Agaricomycetidae</taxon>
        <taxon>Boletales</taxon>
        <taxon>Boletales incertae sedis</taxon>
        <taxon>Leucogyrophana</taxon>
    </lineage>
</organism>
<keyword evidence="2" id="KW-1185">Reference proteome</keyword>
<gene>
    <name evidence="1" type="ORF">BV22DRAFT_1190578</name>
</gene>
<dbReference type="EMBL" id="MU266327">
    <property type="protein sequence ID" value="KAH7931288.1"/>
    <property type="molecule type" value="Genomic_DNA"/>
</dbReference>
<protein>
    <submittedName>
        <fullName evidence="1">Uncharacterized protein</fullName>
    </submittedName>
</protein>
<comment type="caution">
    <text evidence="1">The sequence shown here is derived from an EMBL/GenBank/DDBJ whole genome shotgun (WGS) entry which is preliminary data.</text>
</comment>
<dbReference type="Proteomes" id="UP000790709">
    <property type="component" value="Unassembled WGS sequence"/>
</dbReference>
<reference evidence="1" key="1">
    <citation type="journal article" date="2021" name="New Phytol.">
        <title>Evolutionary innovations through gain and loss of genes in the ectomycorrhizal Boletales.</title>
        <authorList>
            <person name="Wu G."/>
            <person name="Miyauchi S."/>
            <person name="Morin E."/>
            <person name="Kuo A."/>
            <person name="Drula E."/>
            <person name="Varga T."/>
            <person name="Kohler A."/>
            <person name="Feng B."/>
            <person name="Cao Y."/>
            <person name="Lipzen A."/>
            <person name="Daum C."/>
            <person name="Hundley H."/>
            <person name="Pangilinan J."/>
            <person name="Johnson J."/>
            <person name="Barry K."/>
            <person name="LaButti K."/>
            <person name="Ng V."/>
            <person name="Ahrendt S."/>
            <person name="Min B."/>
            <person name="Choi I.G."/>
            <person name="Park H."/>
            <person name="Plett J.M."/>
            <person name="Magnuson J."/>
            <person name="Spatafora J.W."/>
            <person name="Nagy L.G."/>
            <person name="Henrissat B."/>
            <person name="Grigoriev I.V."/>
            <person name="Yang Z.L."/>
            <person name="Xu J."/>
            <person name="Martin F.M."/>
        </authorList>
    </citation>
    <scope>NUCLEOTIDE SEQUENCE</scope>
    <source>
        <strain evidence="1">KUC20120723A-06</strain>
    </source>
</reference>
<evidence type="ECO:0000313" key="1">
    <source>
        <dbReference type="EMBL" id="KAH7931288.1"/>
    </source>
</evidence>
<sequence>MTYPTFASVRTNPLHQGTAHASMHTNEATSFNTSFDHVGSSSGATTLEVGPFSSEMAHFTREGHVATPVLKRQKGQPSATHVQWSSPLFQVRTIPARGGSDGGPCDVEHFVKASGTQMPLTQGQSPVAMVDGDSLVNAIGILNLVSRDVGQKAGVTSQDLPLDARSHSAVATTGQNDGAAQADDQRPSRGQQLKREALLRTNLRHVRARFPQSPAPQPLAVPDATPTLITPHGDDQLHPNIDTAMQVDHDIGPPIESAARRHTDSTPCFVVRNENSTQLIEEVDNAATTAEKKRRPQAWCGKSEAAAEKRSPARPVTPLAEIGQNGVKRQADSLDDGFCDGTPRPPHQKRKTRHVLPDHSPPPPPVPHSLHDRNDHATVTRTSAGGAEKHAQPVQQPAVDEDEEDWDVIEIEDPTIDHLVTPTSRGKPLTARLQTPYPSYIPASTASSSRSPVSPTHTNSSHSFVHVNEQPPPIASSSRVRLEEQNVPEWEEGLDDDAQSLSQQIAAMEGKMRKWASSLEYIYGLRHAATDPATGKPKELIKAREVLGILKDVDEKKYWMTEAEVRQTHLAARVRGIIKTLRRESEEEAKIVATRVLDNFAQRFRRERYPRRQ</sequence>